<dbReference type="Pfam" id="PF00929">
    <property type="entry name" value="RNase_T"/>
    <property type="match status" value="1"/>
</dbReference>
<evidence type="ECO:0000259" key="8">
    <source>
        <dbReference type="PROSITE" id="PS50199"/>
    </source>
</evidence>
<dbReference type="InterPro" id="IPR036443">
    <property type="entry name" value="Znf_RanBP2_sf"/>
</dbReference>
<dbReference type="InterPro" id="IPR012337">
    <property type="entry name" value="RNaseH-like_sf"/>
</dbReference>
<dbReference type="Gene3D" id="4.10.1060.10">
    <property type="entry name" value="Zinc finger, RanBP2-type"/>
    <property type="match status" value="2"/>
</dbReference>
<keyword evidence="1" id="KW-0479">Metal-binding</keyword>
<dbReference type="InterPro" id="IPR001876">
    <property type="entry name" value="Znf_RanBP2"/>
</dbReference>
<dbReference type="FunFam" id="4.10.1060.10:FF:000024">
    <property type="entry name" value="RNA-binding protein"/>
    <property type="match status" value="1"/>
</dbReference>
<evidence type="ECO:0000313" key="9">
    <source>
        <dbReference type="EMBL" id="ODV65906.1"/>
    </source>
</evidence>
<protein>
    <submittedName>
        <fullName evidence="9">Uncharacterized protein</fullName>
    </submittedName>
</protein>
<dbReference type="Gene3D" id="3.30.420.10">
    <property type="entry name" value="Ribonuclease H-like superfamily/Ribonuclease H"/>
    <property type="match status" value="1"/>
</dbReference>
<dbReference type="SUPFAM" id="SSF53098">
    <property type="entry name" value="Ribonuclease H-like"/>
    <property type="match status" value="1"/>
</dbReference>
<dbReference type="PANTHER" id="PTHR23111:SF40">
    <property type="entry name" value="RNA-BINDING PROTEIN INVOLVED IN HETEROCHROMATIN ASSEMBLY-RELATED"/>
    <property type="match status" value="1"/>
</dbReference>
<evidence type="ECO:0000256" key="4">
    <source>
        <dbReference type="PROSITE-ProRule" id="PRU00176"/>
    </source>
</evidence>
<feature type="domain" description="RanBP2-type" evidence="8">
    <location>
        <begin position="464"/>
        <end position="494"/>
    </location>
</feature>
<dbReference type="InterPro" id="IPR012677">
    <property type="entry name" value="Nucleotide-bd_a/b_plait_sf"/>
</dbReference>
<proteinExistence type="predicted"/>
<dbReference type="GO" id="GO:0031445">
    <property type="term" value="P:regulation of heterochromatin formation"/>
    <property type="evidence" value="ECO:0007669"/>
    <property type="project" value="EnsemblFungi"/>
</dbReference>
<dbReference type="PROSITE" id="PS50199">
    <property type="entry name" value="ZF_RANBP2_2"/>
    <property type="match status" value="2"/>
</dbReference>
<evidence type="ECO:0000256" key="1">
    <source>
        <dbReference type="ARBA" id="ARBA00022723"/>
    </source>
</evidence>
<dbReference type="AlphaFoldDB" id="A0A1E4RFA9"/>
<accession>A0A1E4RFA9</accession>
<dbReference type="GeneID" id="30998530"/>
<dbReference type="GO" id="GO:0005634">
    <property type="term" value="C:nucleus"/>
    <property type="evidence" value="ECO:0007669"/>
    <property type="project" value="EnsemblFungi"/>
</dbReference>
<dbReference type="OrthoDB" id="448399at2759"/>
<evidence type="ECO:0000256" key="6">
    <source>
        <dbReference type="SAM" id="MobiDB-lite"/>
    </source>
</evidence>
<reference evidence="10" key="1">
    <citation type="submission" date="2016-05" db="EMBL/GenBank/DDBJ databases">
        <title>Comparative genomics of biotechnologically important yeasts.</title>
        <authorList>
            <consortium name="DOE Joint Genome Institute"/>
            <person name="Riley R."/>
            <person name="Haridas S."/>
            <person name="Wolfe K.H."/>
            <person name="Lopes M.R."/>
            <person name="Hittinger C.T."/>
            <person name="Goker M."/>
            <person name="Salamov A."/>
            <person name="Wisecaver J."/>
            <person name="Long T.M."/>
            <person name="Aerts A.L."/>
            <person name="Barry K."/>
            <person name="Choi C."/>
            <person name="Clum A."/>
            <person name="Coughlan A.Y."/>
            <person name="Deshpande S."/>
            <person name="Douglass A.P."/>
            <person name="Hanson S.J."/>
            <person name="Klenk H.-P."/>
            <person name="Labutti K."/>
            <person name="Lapidus A."/>
            <person name="Lindquist E."/>
            <person name="Lipzen A."/>
            <person name="Meier-Kolthoff J.P."/>
            <person name="Ohm R.A."/>
            <person name="Otillar R.P."/>
            <person name="Pangilinan J."/>
            <person name="Peng Y."/>
            <person name="Rokas A."/>
            <person name="Rosa C.A."/>
            <person name="Scheuner C."/>
            <person name="Sibirny A.A."/>
            <person name="Slot J.C."/>
            <person name="Stielow J.B."/>
            <person name="Sun H."/>
            <person name="Kurtzman C.P."/>
            <person name="Blackwell M."/>
            <person name="Grigoriev I.V."/>
            <person name="Jeffries T.W."/>
        </authorList>
    </citation>
    <scope>NUCLEOTIDE SEQUENCE [LARGE SCALE GENOMIC DNA]</scope>
    <source>
        <strain evidence="10">NRRL Y-1933</strain>
    </source>
</reference>
<dbReference type="PANTHER" id="PTHR23111">
    <property type="entry name" value="ZINC FINGER PROTEIN"/>
    <property type="match status" value="1"/>
</dbReference>
<feature type="domain" description="RanBP2-type" evidence="8">
    <location>
        <begin position="378"/>
        <end position="407"/>
    </location>
</feature>
<keyword evidence="2 5" id="KW-0863">Zinc-finger</keyword>
<sequence length="494" mass="55087">MSDVYVVIHLATTCDDSSSNASYVNKDSTELIEFAWCLVDARSLEVSHENSVLVKPVNTPITLYCSQINRISWEHVRDASSFRDAINQFDKFMQEEVISKNKEFSLVTINATTLRVQLPREARDKAVVLPPYLQHPRVFDLTNEYSKWQLTHPEALSYTATSLSNIITALQVELDNLDDLPVIELLTSNSPPPIIPLASSSEPRSKSTVSLSAKVLIQLIKKSLPIDEHQSVLTKPYDSAQDARIFLAERSKILYLSNLPSDTTQSELESWFTQYGGRPIAFWTLKNLEVSNNNNNNNGNVNNTNNNNPGGNKFFNKKSKGISGFAVFSKHEEAAESLSMNGRVLNDRAIEVQASSTRVLDKANDLLTPFPPLKNRPRPGDWTCPSCGFSNFQRRTACFRCSFPATSAVTIQETIQLHNHGHGLHHNNHGYHHNHSQSHGGNGPNMMNGNHSGGSRYGNNVPFRAGDWKCSNENCQYHNFAKNLCCLKCGGAKP</sequence>
<dbReference type="SUPFAM" id="SSF90209">
    <property type="entry name" value="Ran binding protein zinc finger-like"/>
    <property type="match status" value="2"/>
</dbReference>
<dbReference type="GO" id="GO:0000175">
    <property type="term" value="F:3'-5'-RNA exonuclease activity"/>
    <property type="evidence" value="ECO:0007669"/>
    <property type="project" value="InterPro"/>
</dbReference>
<dbReference type="GO" id="GO:0003729">
    <property type="term" value="F:mRNA binding"/>
    <property type="evidence" value="ECO:0007669"/>
    <property type="project" value="TreeGrafter"/>
</dbReference>
<dbReference type="GO" id="GO:0140453">
    <property type="term" value="C:protein aggregate center"/>
    <property type="evidence" value="ECO:0007669"/>
    <property type="project" value="EnsemblFungi"/>
</dbReference>
<dbReference type="InterPro" id="IPR036397">
    <property type="entry name" value="RNaseH_sf"/>
</dbReference>
<evidence type="ECO:0000256" key="2">
    <source>
        <dbReference type="ARBA" id="ARBA00022771"/>
    </source>
</evidence>
<feature type="domain" description="RRM" evidence="7">
    <location>
        <begin position="252"/>
        <end position="357"/>
    </location>
</feature>
<feature type="non-terminal residue" evidence="9">
    <location>
        <position position="494"/>
    </location>
</feature>
<keyword evidence="10" id="KW-1185">Reference proteome</keyword>
<feature type="region of interest" description="Disordered" evidence="6">
    <location>
        <begin position="431"/>
        <end position="454"/>
    </location>
</feature>
<keyword evidence="4" id="KW-0694">RNA-binding</keyword>
<dbReference type="Proteomes" id="UP000095085">
    <property type="component" value="Unassembled WGS sequence"/>
</dbReference>
<dbReference type="InterPro" id="IPR035979">
    <property type="entry name" value="RBD_domain_sf"/>
</dbReference>
<evidence type="ECO:0000313" key="10">
    <source>
        <dbReference type="Proteomes" id="UP000095085"/>
    </source>
</evidence>
<dbReference type="PROSITE" id="PS01358">
    <property type="entry name" value="ZF_RANBP2_1"/>
    <property type="match status" value="2"/>
</dbReference>
<dbReference type="PROSITE" id="PS50102">
    <property type="entry name" value="RRM"/>
    <property type="match status" value="1"/>
</dbReference>
<dbReference type="SMART" id="SM00360">
    <property type="entry name" value="RRM"/>
    <property type="match status" value="1"/>
</dbReference>
<dbReference type="SMART" id="SM00547">
    <property type="entry name" value="ZnF_RBZ"/>
    <property type="match status" value="2"/>
</dbReference>
<dbReference type="SUPFAM" id="SSF54928">
    <property type="entry name" value="RNA-binding domain, RBD"/>
    <property type="match status" value="1"/>
</dbReference>
<dbReference type="CDD" id="cd06133">
    <property type="entry name" value="ERI-1_3'hExo_like"/>
    <property type="match status" value="1"/>
</dbReference>
<dbReference type="RefSeq" id="XP_020074973.1">
    <property type="nucleotide sequence ID" value="XM_020223981.1"/>
</dbReference>
<dbReference type="InterPro" id="IPR047201">
    <property type="entry name" value="ERI-1_3'hExo-like"/>
</dbReference>
<dbReference type="GO" id="GO:0008270">
    <property type="term" value="F:zinc ion binding"/>
    <property type="evidence" value="ECO:0007669"/>
    <property type="project" value="UniProtKB-KW"/>
</dbReference>
<name>A0A1E4RFA9_9ASCO</name>
<keyword evidence="3" id="KW-0862">Zinc</keyword>
<dbReference type="EMBL" id="KV454543">
    <property type="protein sequence ID" value="ODV65906.1"/>
    <property type="molecule type" value="Genomic_DNA"/>
</dbReference>
<dbReference type="STRING" id="984485.A0A1E4RFA9"/>
<dbReference type="GO" id="GO:0071502">
    <property type="term" value="P:cellular response to temperature stimulus"/>
    <property type="evidence" value="ECO:0007669"/>
    <property type="project" value="EnsemblFungi"/>
</dbReference>
<gene>
    <name evidence="9" type="ORF">HYPBUDRAFT_96996</name>
</gene>
<evidence type="ECO:0000256" key="3">
    <source>
        <dbReference type="ARBA" id="ARBA00022833"/>
    </source>
</evidence>
<evidence type="ECO:0000256" key="5">
    <source>
        <dbReference type="PROSITE-ProRule" id="PRU00322"/>
    </source>
</evidence>
<dbReference type="InterPro" id="IPR013520">
    <property type="entry name" value="Ribonucl_H"/>
</dbReference>
<dbReference type="InterPro" id="IPR000504">
    <property type="entry name" value="RRM_dom"/>
</dbReference>
<evidence type="ECO:0000259" key="7">
    <source>
        <dbReference type="PROSITE" id="PS50102"/>
    </source>
</evidence>
<dbReference type="Gene3D" id="3.30.70.330">
    <property type="match status" value="1"/>
</dbReference>
<organism evidence="9 10">
    <name type="scientific">Hyphopichia burtonii NRRL Y-1933</name>
    <dbReference type="NCBI Taxonomy" id="984485"/>
    <lineage>
        <taxon>Eukaryota</taxon>
        <taxon>Fungi</taxon>
        <taxon>Dikarya</taxon>
        <taxon>Ascomycota</taxon>
        <taxon>Saccharomycotina</taxon>
        <taxon>Pichiomycetes</taxon>
        <taxon>Debaryomycetaceae</taxon>
        <taxon>Hyphopichia</taxon>
    </lineage>
</organism>
<dbReference type="Pfam" id="PF00641">
    <property type="entry name" value="Zn_ribbon_RanBP"/>
    <property type="match status" value="2"/>
</dbReference>